<proteinExistence type="predicted"/>
<comment type="caution">
    <text evidence="1">The sequence shown here is derived from an EMBL/GenBank/DDBJ whole genome shotgun (WGS) entry which is preliminary data.</text>
</comment>
<name>A0ABQ8JJF4_DERPT</name>
<sequence length="131" mass="15271">MKFNRISYDYIDRFQHEPFAVLSVIQVAKRSMIGSTHSFLNLKKKADNNRPPMANRYLRKRNKFTGRPHNTSHGVVSVIKRSPNTCNAIDIIFCMIGSIKLFQQQKKTNNNIQISIDINYIYSDLELDHIK</sequence>
<gene>
    <name evidence="1" type="ORF">DERP_003415</name>
</gene>
<dbReference type="Proteomes" id="UP000887458">
    <property type="component" value="Unassembled WGS sequence"/>
</dbReference>
<keyword evidence="2" id="KW-1185">Reference proteome</keyword>
<evidence type="ECO:0000313" key="2">
    <source>
        <dbReference type="Proteomes" id="UP000887458"/>
    </source>
</evidence>
<protein>
    <submittedName>
        <fullName evidence="1">Uncharacterized protein</fullName>
    </submittedName>
</protein>
<dbReference type="EMBL" id="NJHN03000036">
    <property type="protein sequence ID" value="KAH9422735.1"/>
    <property type="molecule type" value="Genomic_DNA"/>
</dbReference>
<reference evidence="1 2" key="1">
    <citation type="journal article" date="2018" name="J. Allergy Clin. Immunol.">
        <title>High-quality assembly of Dermatophagoides pteronyssinus genome and transcriptome reveals a wide range of novel allergens.</title>
        <authorList>
            <person name="Liu X.Y."/>
            <person name="Yang K.Y."/>
            <person name="Wang M.Q."/>
            <person name="Kwok J.S."/>
            <person name="Zeng X."/>
            <person name="Yang Z."/>
            <person name="Xiao X.J."/>
            <person name="Lau C.P."/>
            <person name="Li Y."/>
            <person name="Huang Z.M."/>
            <person name="Ba J.G."/>
            <person name="Yim A.K."/>
            <person name="Ouyang C.Y."/>
            <person name="Ngai S.M."/>
            <person name="Chan T.F."/>
            <person name="Leung E.L."/>
            <person name="Liu L."/>
            <person name="Liu Z.G."/>
            <person name="Tsui S.K."/>
        </authorList>
    </citation>
    <scope>NUCLEOTIDE SEQUENCE [LARGE SCALE GENOMIC DNA]</scope>
    <source>
        <strain evidence="1">Derp</strain>
    </source>
</reference>
<organism evidence="1 2">
    <name type="scientific">Dermatophagoides pteronyssinus</name>
    <name type="common">European house dust mite</name>
    <dbReference type="NCBI Taxonomy" id="6956"/>
    <lineage>
        <taxon>Eukaryota</taxon>
        <taxon>Metazoa</taxon>
        <taxon>Ecdysozoa</taxon>
        <taxon>Arthropoda</taxon>
        <taxon>Chelicerata</taxon>
        <taxon>Arachnida</taxon>
        <taxon>Acari</taxon>
        <taxon>Acariformes</taxon>
        <taxon>Sarcoptiformes</taxon>
        <taxon>Astigmata</taxon>
        <taxon>Psoroptidia</taxon>
        <taxon>Analgoidea</taxon>
        <taxon>Pyroglyphidae</taxon>
        <taxon>Dermatophagoidinae</taxon>
        <taxon>Dermatophagoides</taxon>
    </lineage>
</organism>
<reference evidence="1 2" key="2">
    <citation type="journal article" date="2022" name="Mol. Biol. Evol.">
        <title>Comparative Genomics Reveals Insights into the Divergent Evolution of Astigmatic Mites and Household Pest Adaptations.</title>
        <authorList>
            <person name="Xiong Q."/>
            <person name="Wan A.T."/>
            <person name="Liu X."/>
            <person name="Fung C.S."/>
            <person name="Xiao X."/>
            <person name="Malainual N."/>
            <person name="Hou J."/>
            <person name="Wang L."/>
            <person name="Wang M."/>
            <person name="Yang K.Y."/>
            <person name="Cui Y."/>
            <person name="Leung E.L."/>
            <person name="Nong W."/>
            <person name="Shin S.K."/>
            <person name="Au S.W."/>
            <person name="Jeong K.Y."/>
            <person name="Chew F.T."/>
            <person name="Hui J.H."/>
            <person name="Leung T.F."/>
            <person name="Tungtrongchitr A."/>
            <person name="Zhong N."/>
            <person name="Liu Z."/>
            <person name="Tsui S.K."/>
        </authorList>
    </citation>
    <scope>NUCLEOTIDE SEQUENCE [LARGE SCALE GENOMIC DNA]</scope>
    <source>
        <strain evidence="1">Derp</strain>
    </source>
</reference>
<accession>A0ABQ8JJF4</accession>
<evidence type="ECO:0000313" key="1">
    <source>
        <dbReference type="EMBL" id="KAH9422735.1"/>
    </source>
</evidence>